<dbReference type="Proteomes" id="UP000247647">
    <property type="component" value="Unassembled WGS sequence"/>
</dbReference>
<evidence type="ECO:0000313" key="3">
    <source>
        <dbReference type="Proteomes" id="UP000247647"/>
    </source>
</evidence>
<gene>
    <name evidence="2" type="ORF">BO87DRAFT_403652</name>
</gene>
<sequence>MQALRLSRTRHNIYYSSGSFTGWWSSTRPIIAVSRRKEAIRNHFCFALRLASRTHCFGSGENSDTAEPGQDHNQTNPAIFHATTASRNLALALACQMKPLSHHPESAEATAKARRIPQTRGRCPDP</sequence>
<dbReference type="AlphaFoldDB" id="A0A318ZF60"/>
<keyword evidence="3" id="KW-1185">Reference proteome</keyword>
<name>A0A318ZF60_ASPNB</name>
<dbReference type="RefSeq" id="XP_025484366.1">
    <property type="nucleotide sequence ID" value="XM_025625793.1"/>
</dbReference>
<feature type="region of interest" description="Disordered" evidence="1">
    <location>
        <begin position="102"/>
        <end position="126"/>
    </location>
</feature>
<organism evidence="2 3">
    <name type="scientific">Aspergillus neoniger (strain CBS 115656)</name>
    <dbReference type="NCBI Taxonomy" id="1448310"/>
    <lineage>
        <taxon>Eukaryota</taxon>
        <taxon>Fungi</taxon>
        <taxon>Dikarya</taxon>
        <taxon>Ascomycota</taxon>
        <taxon>Pezizomycotina</taxon>
        <taxon>Eurotiomycetes</taxon>
        <taxon>Eurotiomycetidae</taxon>
        <taxon>Eurotiales</taxon>
        <taxon>Aspergillaceae</taxon>
        <taxon>Aspergillus</taxon>
        <taxon>Aspergillus subgen. Circumdati</taxon>
    </lineage>
</organism>
<feature type="region of interest" description="Disordered" evidence="1">
    <location>
        <begin position="60"/>
        <end position="79"/>
    </location>
</feature>
<accession>A0A318ZF60</accession>
<protein>
    <submittedName>
        <fullName evidence="2">Uncharacterized protein</fullName>
    </submittedName>
</protein>
<evidence type="ECO:0000256" key="1">
    <source>
        <dbReference type="SAM" id="MobiDB-lite"/>
    </source>
</evidence>
<proteinExistence type="predicted"/>
<reference evidence="2" key="1">
    <citation type="submission" date="2016-12" db="EMBL/GenBank/DDBJ databases">
        <title>The genomes of Aspergillus section Nigri reveals drivers in fungal speciation.</title>
        <authorList>
            <consortium name="DOE Joint Genome Institute"/>
            <person name="Vesth T.C."/>
            <person name="Nybo J."/>
            <person name="Theobald S."/>
            <person name="Brandl J."/>
            <person name="Frisvad J.C."/>
            <person name="Nielsen K.F."/>
            <person name="Lyhne E.K."/>
            <person name="Kogle M.E."/>
            <person name="Kuo A."/>
            <person name="Riley R."/>
            <person name="Clum A."/>
            <person name="Nolan M."/>
            <person name="Lipzen A."/>
            <person name="Salamov A."/>
            <person name="Henrissat B."/>
            <person name="Wiebenga A."/>
            <person name="De Vries R.P."/>
            <person name="Grigoriev I.V."/>
            <person name="Mortensen U.H."/>
            <person name="Andersen M.R."/>
            <person name="Baker S.E."/>
        </authorList>
    </citation>
    <scope>NUCLEOTIDE SEQUENCE [LARGE SCALE GENOMIC DNA]</scope>
    <source>
        <strain evidence="2">CBS 115656</strain>
    </source>
</reference>
<evidence type="ECO:0000313" key="2">
    <source>
        <dbReference type="EMBL" id="PYH38888.1"/>
    </source>
</evidence>
<dbReference type="GeneID" id="37128249"/>
<dbReference type="EMBL" id="KZ821447">
    <property type="protein sequence ID" value="PYH38888.1"/>
    <property type="molecule type" value="Genomic_DNA"/>
</dbReference>